<dbReference type="Proteomes" id="UP000050640">
    <property type="component" value="Unplaced"/>
</dbReference>
<dbReference type="InterPro" id="IPR021133">
    <property type="entry name" value="HEAT_type_2"/>
</dbReference>
<dbReference type="SUPFAM" id="SSF48371">
    <property type="entry name" value="ARM repeat"/>
    <property type="match status" value="1"/>
</dbReference>
<dbReference type="PANTHER" id="PTHR21467">
    <property type="entry name" value="PROTEIN PHOSPHATASE 4 REGULATORY SUBUNIT 4 PPP4R4"/>
    <property type="match status" value="1"/>
</dbReference>
<dbReference type="PANTHER" id="PTHR21467:SF0">
    <property type="entry name" value="SERINE_THREONINE-PROTEIN PHOSPHATASE 4 REGULATORY SUBUNIT 4"/>
    <property type="match status" value="1"/>
</dbReference>
<dbReference type="InterPro" id="IPR016024">
    <property type="entry name" value="ARM-type_fold"/>
</dbReference>
<evidence type="ECO:0000256" key="2">
    <source>
        <dbReference type="PROSITE-ProRule" id="PRU00103"/>
    </source>
</evidence>
<name>A0A0R3RMK9_9BILA</name>
<evidence type="ECO:0000313" key="3">
    <source>
        <dbReference type="Proteomes" id="UP000050640"/>
    </source>
</evidence>
<dbReference type="STRING" id="1147741.A0A0R3RMK9"/>
<dbReference type="InterPro" id="IPR000357">
    <property type="entry name" value="HEAT"/>
</dbReference>
<dbReference type="Pfam" id="PF02985">
    <property type="entry name" value="HEAT"/>
    <property type="match status" value="1"/>
</dbReference>
<protein>
    <submittedName>
        <fullName evidence="4">HEAT repeat protein</fullName>
    </submittedName>
</protein>
<feature type="repeat" description="HEAT" evidence="2">
    <location>
        <begin position="40"/>
        <end position="78"/>
    </location>
</feature>
<reference evidence="4" key="1">
    <citation type="submission" date="2017-02" db="UniProtKB">
        <authorList>
            <consortium name="WormBaseParasite"/>
        </authorList>
    </citation>
    <scope>IDENTIFICATION</scope>
</reference>
<dbReference type="GO" id="GO:0008287">
    <property type="term" value="C:protein serine/threonine phosphatase complex"/>
    <property type="evidence" value="ECO:0007669"/>
    <property type="project" value="TreeGrafter"/>
</dbReference>
<dbReference type="Gene3D" id="1.25.10.10">
    <property type="entry name" value="Leucine-rich Repeat Variant"/>
    <property type="match status" value="1"/>
</dbReference>
<keyword evidence="3" id="KW-1185">Reference proteome</keyword>
<sequence>MPCVQTLCNDPNPNVRSSMAQHLAVVAESLRNPSDCGSTLVPCLVQLCKDTETGTREAALNTVALCIPFLSKDQRKSSIVPLLKRSTEQALNDQDETLPVVARNLGQWIDSLEDVLTTRDHNWFLDIYVRMANLSLPPSSADDNCAPLNIHTSVRRMCAYNFPCMVLKYGEEFFKNRLLAILENFCTDPDDDIRSATAAGFHEVVKLMPNEPALLPPFFELIRGSPAEVVGHLMASLDRILPALYKCVSNQNNCKISRLQLDHIIIGCNRLIRRTSSWRAQHSYLQNIVVLRHLIPVKDLFISFIPMLKQEALTTRAIPCRVAASVTLLLFMRESSCEVDRQSIVDFFVHCDPIYFEIYAKKKSFKSQFLQIKETFLISKFYLFLM</sequence>
<evidence type="ECO:0000313" key="4">
    <source>
        <dbReference type="WBParaSite" id="EEL_0000271901-mRNA-1"/>
    </source>
</evidence>
<dbReference type="GO" id="GO:0019888">
    <property type="term" value="F:protein phosphatase regulator activity"/>
    <property type="evidence" value="ECO:0007669"/>
    <property type="project" value="TreeGrafter"/>
</dbReference>
<dbReference type="InterPro" id="IPR011989">
    <property type="entry name" value="ARM-like"/>
</dbReference>
<dbReference type="PROSITE" id="PS50077">
    <property type="entry name" value="HEAT_REPEAT"/>
    <property type="match status" value="2"/>
</dbReference>
<keyword evidence="1" id="KW-0677">Repeat</keyword>
<dbReference type="WBParaSite" id="EEL_0000271901-mRNA-1">
    <property type="protein sequence ID" value="EEL_0000271901-mRNA-1"/>
    <property type="gene ID" value="EEL_0000271901"/>
</dbReference>
<evidence type="ECO:0000256" key="1">
    <source>
        <dbReference type="ARBA" id="ARBA00022737"/>
    </source>
</evidence>
<organism evidence="3 4">
    <name type="scientific">Elaeophora elaphi</name>
    <dbReference type="NCBI Taxonomy" id="1147741"/>
    <lineage>
        <taxon>Eukaryota</taxon>
        <taxon>Metazoa</taxon>
        <taxon>Ecdysozoa</taxon>
        <taxon>Nematoda</taxon>
        <taxon>Chromadorea</taxon>
        <taxon>Rhabditida</taxon>
        <taxon>Spirurina</taxon>
        <taxon>Spiruromorpha</taxon>
        <taxon>Filarioidea</taxon>
        <taxon>Onchocercidae</taxon>
        <taxon>Elaeophora</taxon>
    </lineage>
</organism>
<accession>A0A0R3RMK9</accession>
<proteinExistence type="predicted"/>
<feature type="repeat" description="HEAT" evidence="2">
    <location>
        <begin position="1"/>
        <end position="34"/>
    </location>
</feature>
<dbReference type="AlphaFoldDB" id="A0A0R3RMK9"/>
<dbReference type="GO" id="GO:0005829">
    <property type="term" value="C:cytosol"/>
    <property type="evidence" value="ECO:0007669"/>
    <property type="project" value="TreeGrafter"/>
</dbReference>
<dbReference type="InterPro" id="IPR039918">
    <property type="entry name" value="PPP4R4"/>
</dbReference>